<protein>
    <recommendedName>
        <fullName evidence="1">Glyoxalase-like domain-containing protein</fullName>
    </recommendedName>
</protein>
<evidence type="ECO:0000259" key="1">
    <source>
        <dbReference type="Pfam" id="PF18029"/>
    </source>
</evidence>
<accession>A0ABY3WW75</accession>
<organism evidence="2 3">
    <name type="scientific">Streptomyces formicae</name>
    <dbReference type="NCBI Taxonomy" id="1616117"/>
    <lineage>
        <taxon>Bacteria</taxon>
        <taxon>Bacillati</taxon>
        <taxon>Actinomycetota</taxon>
        <taxon>Actinomycetes</taxon>
        <taxon>Kitasatosporales</taxon>
        <taxon>Streptomycetaceae</taxon>
        <taxon>Streptomyces</taxon>
    </lineage>
</organism>
<keyword evidence="3" id="KW-1185">Reference proteome</keyword>
<evidence type="ECO:0000313" key="2">
    <source>
        <dbReference type="EMBL" id="UNM16904.1"/>
    </source>
</evidence>
<dbReference type="EMBL" id="CP071872">
    <property type="protein sequence ID" value="UNM16904.1"/>
    <property type="molecule type" value="Genomic_DNA"/>
</dbReference>
<dbReference type="Proteomes" id="UP000828924">
    <property type="component" value="Chromosome"/>
</dbReference>
<name>A0ABY3WW75_9ACTN</name>
<dbReference type="RefSeq" id="WP_242329238.1">
    <property type="nucleotide sequence ID" value="NZ_CP071872.1"/>
</dbReference>
<dbReference type="InterPro" id="IPR041581">
    <property type="entry name" value="Glyoxalase_6"/>
</dbReference>
<evidence type="ECO:0000313" key="3">
    <source>
        <dbReference type="Proteomes" id="UP000828924"/>
    </source>
</evidence>
<proteinExistence type="predicted"/>
<reference evidence="2 3" key="1">
    <citation type="submission" date="2021-03" db="EMBL/GenBank/DDBJ databases">
        <title>Complete genome of Streptomyces formicae strain 1H-GS9 (DSM 100524).</title>
        <authorList>
            <person name="Atanasov K.E."/>
            <person name="Altabella T."/>
            <person name="Ferrer A."/>
        </authorList>
    </citation>
    <scope>NUCLEOTIDE SEQUENCE [LARGE SCALE GENOMIC DNA]</scope>
    <source>
        <strain evidence="2 3">1H-GS9</strain>
    </source>
</reference>
<sequence length="52" mass="5652">MTLHWKLVIDAADPLAQADFWAEALGYLSEDNSALGSGTRKWPGWGRACCAT</sequence>
<gene>
    <name evidence="2" type="ORF">J4032_03475</name>
</gene>
<dbReference type="Pfam" id="PF18029">
    <property type="entry name" value="Glyoxalase_6"/>
    <property type="match status" value="1"/>
</dbReference>
<feature type="domain" description="Glyoxalase-like" evidence="1">
    <location>
        <begin position="7"/>
        <end position="38"/>
    </location>
</feature>